<comment type="caution">
    <text evidence="5">The sequence shown here is derived from an EMBL/GenBank/DDBJ whole genome shotgun (WGS) entry which is preliminary data.</text>
</comment>
<keyword evidence="6" id="KW-1185">Reference proteome</keyword>
<dbReference type="NCBIfam" id="NF006124">
    <property type="entry name" value="PRK08268.1"/>
    <property type="match status" value="1"/>
</dbReference>
<dbReference type="Gene3D" id="3.40.50.720">
    <property type="entry name" value="NAD(P)-binding Rossmann-like Domain"/>
    <property type="match status" value="1"/>
</dbReference>
<dbReference type="InterPro" id="IPR036291">
    <property type="entry name" value="NAD(P)-bd_dom_sf"/>
</dbReference>
<dbReference type="GO" id="GO:0006631">
    <property type="term" value="P:fatty acid metabolic process"/>
    <property type="evidence" value="ECO:0007669"/>
    <property type="project" value="InterPro"/>
</dbReference>
<evidence type="ECO:0000313" key="6">
    <source>
        <dbReference type="Proteomes" id="UP000246569"/>
    </source>
</evidence>
<dbReference type="PANTHER" id="PTHR48075:SF5">
    <property type="entry name" value="3-HYDROXYBUTYRYL-COA DEHYDROGENASE"/>
    <property type="match status" value="1"/>
</dbReference>
<accession>A0A317MMW6</accession>
<dbReference type="GO" id="GO:0016616">
    <property type="term" value="F:oxidoreductase activity, acting on the CH-OH group of donors, NAD or NADP as acceptor"/>
    <property type="evidence" value="ECO:0007669"/>
    <property type="project" value="InterPro"/>
</dbReference>
<protein>
    <submittedName>
        <fullName evidence="5">3-hydroxyacyl-CoA dehydrogenase</fullName>
    </submittedName>
</protein>
<dbReference type="GO" id="GO:0070403">
    <property type="term" value="F:NAD+ binding"/>
    <property type="evidence" value="ECO:0007669"/>
    <property type="project" value="InterPro"/>
</dbReference>
<evidence type="ECO:0000259" key="3">
    <source>
        <dbReference type="Pfam" id="PF00725"/>
    </source>
</evidence>
<sequence>MTTFTLDIQAPGLRLGIVGAGVMGRGIAQIAAQAGIRTQLYDARPQAAAEARSAVGSQLERLEAKGKLAAGASAAALARIEAAPSLAALADCDIVIEAIVENLDAKRALIAELEAVLAPQALIASNTSSLSVTAIAARAQHPERIAGMHFFNPVPLMKIVEVIDGLLTAPGFADALLGLGERMGHVAVRAKDTPGFIVNHGGRGYGTEAMRILGESITDVVSLDRILRDCAGFRMGPCELLDLTGLDVSHPVIESIYMQYYQEPRYRPSPITRQLYEAGLFGRKSGRGFYRYVDGEQQVPAEAAPPQARPPRVWLDPMADAGLRAPVAALLASLGTPIDDGEQPQADALCVLLPLGDDVTGSALARGLDPTRCVGLDALFPLQRRRVLLTTPLTTAHWREAAHGLFAADGVAVSVVADSAGGVAQRVVALIVNIACDMAQQGIASPTDIDRAIRLGLGYPQGPLAWGDALGAARVLTILQRMHAFYGDPRYRPSPWLLRRAGLGVSLLTVPA</sequence>
<dbReference type="RefSeq" id="WP_110020702.1">
    <property type="nucleotide sequence ID" value="NZ_QGTJ01000021.1"/>
</dbReference>
<dbReference type="Gene3D" id="1.10.1040.10">
    <property type="entry name" value="N-(1-d-carboxylethyl)-l-norvaline Dehydrogenase, domain 2"/>
    <property type="match status" value="2"/>
</dbReference>
<dbReference type="OrthoDB" id="5389341at2"/>
<dbReference type="EMBL" id="QGTJ01000021">
    <property type="protein sequence ID" value="PWV57769.1"/>
    <property type="molecule type" value="Genomic_DNA"/>
</dbReference>
<dbReference type="SUPFAM" id="SSF48179">
    <property type="entry name" value="6-phosphogluconate dehydrogenase C-terminal domain-like"/>
    <property type="match status" value="2"/>
</dbReference>
<evidence type="ECO:0000256" key="2">
    <source>
        <dbReference type="ARBA" id="ARBA00023027"/>
    </source>
</evidence>
<keyword evidence="2" id="KW-0520">NAD</keyword>
<feature type="domain" description="3-hydroxyacyl-CoA dehydrogenase C-terminal" evidence="3">
    <location>
        <begin position="195"/>
        <end position="292"/>
    </location>
</feature>
<dbReference type="PANTHER" id="PTHR48075">
    <property type="entry name" value="3-HYDROXYACYL-COA DEHYDROGENASE FAMILY PROTEIN"/>
    <property type="match status" value="1"/>
</dbReference>
<dbReference type="Proteomes" id="UP000246569">
    <property type="component" value="Unassembled WGS sequence"/>
</dbReference>
<dbReference type="Pfam" id="PF02737">
    <property type="entry name" value="3HCDH_N"/>
    <property type="match status" value="1"/>
</dbReference>
<name>A0A317MMW6_9GAMM</name>
<reference evidence="5 6" key="1">
    <citation type="submission" date="2018-05" db="EMBL/GenBank/DDBJ databases">
        <title>Genomic Encyclopedia of Type Strains, Phase IV (KMG-IV): sequencing the most valuable type-strain genomes for metagenomic binning, comparative biology and taxonomic classification.</title>
        <authorList>
            <person name="Goeker M."/>
        </authorList>
    </citation>
    <scope>NUCLEOTIDE SEQUENCE [LARGE SCALE GENOMIC DNA]</scope>
    <source>
        <strain evidence="5 6">DSM 23606</strain>
    </source>
</reference>
<keyword evidence="1" id="KW-0560">Oxidoreductase</keyword>
<dbReference type="Pfam" id="PF00725">
    <property type="entry name" value="3HCDH"/>
    <property type="match status" value="2"/>
</dbReference>
<dbReference type="InterPro" id="IPR013328">
    <property type="entry name" value="6PGD_dom2"/>
</dbReference>
<feature type="domain" description="3-hydroxyacyl-CoA dehydrogenase NAD binding" evidence="4">
    <location>
        <begin position="15"/>
        <end position="193"/>
    </location>
</feature>
<evidence type="ECO:0000313" key="5">
    <source>
        <dbReference type="EMBL" id="PWV57769.1"/>
    </source>
</evidence>
<dbReference type="InterPro" id="IPR006108">
    <property type="entry name" value="3HC_DH_C"/>
</dbReference>
<dbReference type="AlphaFoldDB" id="A0A317MMW6"/>
<dbReference type="InterPro" id="IPR008927">
    <property type="entry name" value="6-PGluconate_DH-like_C_sf"/>
</dbReference>
<dbReference type="SUPFAM" id="SSF51735">
    <property type="entry name" value="NAD(P)-binding Rossmann-fold domains"/>
    <property type="match status" value="1"/>
</dbReference>
<feature type="domain" description="3-hydroxyacyl-CoA dehydrogenase C-terminal" evidence="3">
    <location>
        <begin position="423"/>
        <end position="499"/>
    </location>
</feature>
<gene>
    <name evidence="5" type="ORF">C7443_12112</name>
</gene>
<dbReference type="InterPro" id="IPR006176">
    <property type="entry name" value="3-OHacyl-CoA_DH_NAD-bd"/>
</dbReference>
<proteinExistence type="predicted"/>
<evidence type="ECO:0000259" key="4">
    <source>
        <dbReference type="Pfam" id="PF02737"/>
    </source>
</evidence>
<evidence type="ECO:0000256" key="1">
    <source>
        <dbReference type="ARBA" id="ARBA00023002"/>
    </source>
</evidence>
<dbReference type="FunFam" id="3.40.50.720:FF:000009">
    <property type="entry name" value="Fatty oxidation complex, alpha subunit"/>
    <property type="match status" value="1"/>
</dbReference>
<organism evidence="5 6">
    <name type="scientific">Plasticicumulans acidivorans</name>
    <dbReference type="NCBI Taxonomy" id="886464"/>
    <lineage>
        <taxon>Bacteria</taxon>
        <taxon>Pseudomonadati</taxon>
        <taxon>Pseudomonadota</taxon>
        <taxon>Gammaproteobacteria</taxon>
        <taxon>Candidatus Competibacteraceae</taxon>
        <taxon>Plasticicumulans</taxon>
    </lineage>
</organism>